<dbReference type="AlphaFoldDB" id="A0A9P8AKZ8"/>
<protein>
    <submittedName>
        <fullName evidence="1">Uncharacterized protein</fullName>
    </submittedName>
</protein>
<evidence type="ECO:0000313" key="2">
    <source>
        <dbReference type="Proteomes" id="UP000812287"/>
    </source>
</evidence>
<accession>A0A9P8AKZ8</accession>
<dbReference type="RefSeq" id="XP_043033213.1">
    <property type="nucleotide sequence ID" value="XM_043183867.1"/>
</dbReference>
<keyword evidence="2" id="KW-1185">Reference proteome</keyword>
<comment type="caution">
    <text evidence="1">The sequence shown here is derived from an EMBL/GenBank/DDBJ whole genome shotgun (WGS) entry which is preliminary data.</text>
</comment>
<sequence length="148" mass="16921">MVFVLIIRHDQNVIEINHNLSSDDEILKDVVYHPLSNTLKGHRQINEPEKHYHWFKQSPVGLESCFPLISFLDLDIIVSPPHVEFGIVLDSMQFVYQFGDKQSGTVILDHHLIQLLVVLNQSEFAVLLLYEEEGGSHGRLRRSNLPGG</sequence>
<evidence type="ECO:0000313" key="1">
    <source>
        <dbReference type="EMBL" id="KAG7439713.1"/>
    </source>
</evidence>
<dbReference type="GeneID" id="66106164"/>
<dbReference type="OrthoDB" id="3044295at2759"/>
<dbReference type="Proteomes" id="UP000812287">
    <property type="component" value="Unassembled WGS sequence"/>
</dbReference>
<reference evidence="1" key="1">
    <citation type="submission" date="2020-11" db="EMBL/GenBank/DDBJ databases">
        <title>Adaptations for nitrogen fixation in a non-lichenized fungal sporocarp promotes dispersal by wood-feeding termites.</title>
        <authorList>
            <consortium name="DOE Joint Genome Institute"/>
            <person name="Koch R.A."/>
            <person name="Yoon G."/>
            <person name="Arayal U."/>
            <person name="Lail K."/>
            <person name="Amirebrahimi M."/>
            <person name="Labutti K."/>
            <person name="Lipzen A."/>
            <person name="Riley R."/>
            <person name="Barry K."/>
            <person name="Henrissat B."/>
            <person name="Grigoriev I.V."/>
            <person name="Herr J.R."/>
            <person name="Aime M.C."/>
        </authorList>
    </citation>
    <scope>NUCLEOTIDE SEQUENCE</scope>
    <source>
        <strain evidence="1">MCA 3950</strain>
    </source>
</reference>
<dbReference type="EMBL" id="MU250586">
    <property type="protein sequence ID" value="KAG7439713.1"/>
    <property type="molecule type" value="Genomic_DNA"/>
</dbReference>
<name>A0A9P8AKZ8_9AGAR</name>
<gene>
    <name evidence="1" type="ORF">BT62DRAFT_912693</name>
</gene>
<organism evidence="1 2">
    <name type="scientific">Guyanagaster necrorhizus</name>
    <dbReference type="NCBI Taxonomy" id="856835"/>
    <lineage>
        <taxon>Eukaryota</taxon>
        <taxon>Fungi</taxon>
        <taxon>Dikarya</taxon>
        <taxon>Basidiomycota</taxon>
        <taxon>Agaricomycotina</taxon>
        <taxon>Agaricomycetes</taxon>
        <taxon>Agaricomycetidae</taxon>
        <taxon>Agaricales</taxon>
        <taxon>Marasmiineae</taxon>
        <taxon>Physalacriaceae</taxon>
        <taxon>Guyanagaster</taxon>
    </lineage>
</organism>
<proteinExistence type="predicted"/>